<dbReference type="SMART" id="SM00468">
    <property type="entry name" value="PreSET"/>
    <property type="match status" value="1"/>
</dbReference>
<keyword evidence="3" id="KW-0808">Transferase</keyword>
<evidence type="ECO:0000313" key="11">
    <source>
        <dbReference type="Proteomes" id="UP001108240"/>
    </source>
</evidence>
<keyword evidence="6" id="KW-0040">ANK repeat</keyword>
<dbReference type="PANTHER" id="PTHR46307:SF2">
    <property type="entry name" value="HISTONE-LYSINE N-METHYLTRANSFERASE EHMT1"/>
    <property type="match status" value="1"/>
</dbReference>
<proteinExistence type="predicted"/>
<accession>A0A8C1CTY9</accession>
<dbReference type="InterPro" id="IPR036770">
    <property type="entry name" value="Ankyrin_rpt-contain_sf"/>
</dbReference>
<dbReference type="AlphaFoldDB" id="A0A8C1CTY9"/>
<dbReference type="InterPro" id="IPR007728">
    <property type="entry name" value="Pre-SET_dom"/>
</dbReference>
<dbReference type="GO" id="GO:0000785">
    <property type="term" value="C:chromatin"/>
    <property type="evidence" value="ECO:0007669"/>
    <property type="project" value="TreeGrafter"/>
</dbReference>
<dbReference type="GO" id="GO:0032259">
    <property type="term" value="P:methylation"/>
    <property type="evidence" value="ECO:0007669"/>
    <property type="project" value="UniProtKB-KW"/>
</dbReference>
<sequence length="851" mass="95182">MGLYNFVPKKKLKVSKKLNVSLSSSNAQEDSHTAGSKGGQMSIEEAFKNRVSPDKPEKQTSAAERETAAEPPKNKETEDLPQGHAEEYTELPLHALAHESMFTAIPTGLLNDKENMEADDSLEPPLCSCRMEAPKNQDVVTLAEGKCMAVESVDGKLSLCRKVILKQEMMRPSLRIPLLVLCEDHRAGMVKHQSCPGCGFFCRAGTFMECQPDGNISHRFHRSCASLIRGQVYCPHCGEEASHAKEVTIPKPDCVTAVPTAAVPAHKRDTALMDRAKVDSVTVGGAIDPAKESLESVLNALEDGKYKKFKLPPKQLYFSAKRGELQRILHMLVEGVDPNLRMDSEKRKTPLHCAAEEGHKEILKYLLKAGIQNVLLQLSYATHWINEVLKGSTCLHLAARGGHTGVLLWVCSFGQDDGGWAPLTWATENKNLEQVKMLISVGADVQIRDKEENVCLHWAAFSGCDEITQLLLDKRSDLHAVNIHGDSPLHIAVRQNQLDCVMLFLSRGADVNLKNKDGETPLDCCSITSKMWTILNTNKKLTDARRGRDSLRERLLCRDLSRGYEDVPVTCVNGVDHEPSPSNFKYVPENCFTSQVNIDENITHLQHCSCKDDCASSSCICGQLSMRCWYDKDGRLLKEMCRDDPPFLFECNHACSCWRTCRNRVIQNGLRVRLQVFRTERMGWGVRALQDIHEGAFVCEFAGEIISDGEANVRENDSYMFNLDNKVGEVYCIDAQFYGNVSRFMNHLCEPNLFPVRVFTKHQDMRFPRIALYASKAIQAGDELGFDYGDPYWQIKKKYFRCQCGSAKCRYSETILGQNHTDSSVQALGDQTVAQVEHIQSANTAIAITQP</sequence>
<dbReference type="GO" id="GO:0008270">
    <property type="term" value="F:zinc ion binding"/>
    <property type="evidence" value="ECO:0007669"/>
    <property type="project" value="InterPro"/>
</dbReference>
<dbReference type="Pfam" id="PF00856">
    <property type="entry name" value="SET"/>
    <property type="match status" value="1"/>
</dbReference>
<dbReference type="FunFam" id="2.170.270.10:FF:000005">
    <property type="entry name" value="Euchromatic histone-lysine N-methyltransferase 2"/>
    <property type="match status" value="1"/>
</dbReference>
<dbReference type="PROSITE" id="PS50297">
    <property type="entry name" value="ANK_REP_REGION"/>
    <property type="match status" value="3"/>
</dbReference>
<dbReference type="PRINTS" id="PR01415">
    <property type="entry name" value="ANKYRIN"/>
</dbReference>
<feature type="repeat" description="ANK" evidence="6">
    <location>
        <begin position="484"/>
        <end position="516"/>
    </location>
</feature>
<feature type="repeat" description="ANK" evidence="6">
    <location>
        <begin position="418"/>
        <end position="450"/>
    </location>
</feature>
<reference evidence="10" key="2">
    <citation type="submission" date="2025-09" db="UniProtKB">
        <authorList>
            <consortium name="Ensembl"/>
        </authorList>
    </citation>
    <scope>IDENTIFICATION</scope>
</reference>
<dbReference type="GO" id="GO:0000122">
    <property type="term" value="P:negative regulation of transcription by RNA polymerase II"/>
    <property type="evidence" value="ECO:0007669"/>
    <property type="project" value="TreeGrafter"/>
</dbReference>
<evidence type="ECO:0000259" key="8">
    <source>
        <dbReference type="PROSITE" id="PS50280"/>
    </source>
</evidence>
<dbReference type="PANTHER" id="PTHR46307">
    <property type="entry name" value="G9A, ISOFORM B"/>
    <property type="match status" value="1"/>
</dbReference>
<feature type="domain" description="SET" evidence="8">
    <location>
        <begin position="672"/>
        <end position="789"/>
    </location>
</feature>
<feature type="repeat" description="ANK" evidence="6">
    <location>
        <begin position="346"/>
        <end position="370"/>
    </location>
</feature>
<dbReference type="SUPFAM" id="SSF48403">
    <property type="entry name" value="Ankyrin repeat"/>
    <property type="match status" value="1"/>
</dbReference>
<evidence type="ECO:0000256" key="4">
    <source>
        <dbReference type="ARBA" id="ARBA00022691"/>
    </source>
</evidence>
<dbReference type="Gene3D" id="2.170.270.10">
    <property type="entry name" value="SET domain"/>
    <property type="match status" value="1"/>
</dbReference>
<comment type="subcellular location">
    <subcellularLocation>
        <location evidence="1">Chromosome</location>
    </subcellularLocation>
</comment>
<dbReference type="PROSITE" id="PS50867">
    <property type="entry name" value="PRE_SET"/>
    <property type="match status" value="1"/>
</dbReference>
<evidence type="ECO:0000313" key="10">
    <source>
        <dbReference type="Ensembl" id="ENSCCRP00000052565.2"/>
    </source>
</evidence>
<dbReference type="Proteomes" id="UP001108240">
    <property type="component" value="Unplaced"/>
</dbReference>
<keyword evidence="11" id="KW-1185">Reference proteome</keyword>
<feature type="domain" description="Pre-SET" evidence="9">
    <location>
        <begin position="606"/>
        <end position="669"/>
    </location>
</feature>
<evidence type="ECO:0000256" key="7">
    <source>
        <dbReference type="SAM" id="MobiDB-lite"/>
    </source>
</evidence>
<evidence type="ECO:0000256" key="3">
    <source>
        <dbReference type="ARBA" id="ARBA00022603"/>
    </source>
</evidence>
<dbReference type="InterPro" id="IPR046341">
    <property type="entry name" value="SET_dom_sf"/>
</dbReference>
<organism evidence="10 11">
    <name type="scientific">Cyprinus carpio carpio</name>
    <dbReference type="NCBI Taxonomy" id="630221"/>
    <lineage>
        <taxon>Eukaryota</taxon>
        <taxon>Metazoa</taxon>
        <taxon>Chordata</taxon>
        <taxon>Craniata</taxon>
        <taxon>Vertebrata</taxon>
        <taxon>Euteleostomi</taxon>
        <taxon>Actinopterygii</taxon>
        <taxon>Neopterygii</taxon>
        <taxon>Teleostei</taxon>
        <taxon>Ostariophysi</taxon>
        <taxon>Cypriniformes</taxon>
        <taxon>Cyprinidae</taxon>
        <taxon>Cyprininae</taxon>
        <taxon>Cyprinus</taxon>
    </lineage>
</organism>
<dbReference type="InterPro" id="IPR047762">
    <property type="entry name" value="EHMT_CRR"/>
</dbReference>
<dbReference type="InterPro" id="IPR043550">
    <property type="entry name" value="EHMT1/EHMT2"/>
</dbReference>
<dbReference type="Gene3D" id="1.25.40.20">
    <property type="entry name" value="Ankyrin repeat-containing domain"/>
    <property type="match status" value="1"/>
</dbReference>
<dbReference type="SUPFAM" id="SSF82199">
    <property type="entry name" value="SET domain"/>
    <property type="match status" value="1"/>
</dbReference>
<dbReference type="InterPro" id="IPR002110">
    <property type="entry name" value="Ankyrin_rpt"/>
</dbReference>
<dbReference type="SMART" id="SM00317">
    <property type="entry name" value="SET"/>
    <property type="match status" value="1"/>
</dbReference>
<dbReference type="GO" id="GO:0046974">
    <property type="term" value="F:histone H3K9 methyltransferase activity"/>
    <property type="evidence" value="ECO:0007669"/>
    <property type="project" value="TreeGrafter"/>
</dbReference>
<dbReference type="InterPro" id="IPR001214">
    <property type="entry name" value="SET_dom"/>
</dbReference>
<keyword evidence="4" id="KW-0949">S-adenosyl-L-methionine</keyword>
<dbReference type="PROSITE" id="PS50280">
    <property type="entry name" value="SET"/>
    <property type="match status" value="1"/>
</dbReference>
<dbReference type="GO" id="GO:0005634">
    <property type="term" value="C:nucleus"/>
    <property type="evidence" value="ECO:0007669"/>
    <property type="project" value="InterPro"/>
</dbReference>
<keyword evidence="3" id="KW-0489">Methyltransferase</keyword>
<dbReference type="CDD" id="cd10543">
    <property type="entry name" value="SET_EHMT"/>
    <property type="match status" value="1"/>
</dbReference>
<dbReference type="PROSITE" id="PS50088">
    <property type="entry name" value="ANK_REPEAT"/>
    <property type="match status" value="3"/>
</dbReference>
<dbReference type="GO" id="GO:0002039">
    <property type="term" value="F:p53 binding"/>
    <property type="evidence" value="ECO:0007669"/>
    <property type="project" value="InterPro"/>
</dbReference>
<dbReference type="SMART" id="SM00248">
    <property type="entry name" value="ANK"/>
    <property type="match status" value="5"/>
</dbReference>
<feature type="region of interest" description="Disordered" evidence="7">
    <location>
        <begin position="19"/>
        <end position="82"/>
    </location>
</feature>
<keyword evidence="5" id="KW-0156">Chromatin regulator</keyword>
<dbReference type="Pfam" id="PF12796">
    <property type="entry name" value="Ank_2"/>
    <property type="match status" value="3"/>
</dbReference>
<evidence type="ECO:0000256" key="6">
    <source>
        <dbReference type="PROSITE-ProRule" id="PRU00023"/>
    </source>
</evidence>
<evidence type="ECO:0000256" key="5">
    <source>
        <dbReference type="ARBA" id="ARBA00022853"/>
    </source>
</evidence>
<keyword evidence="2" id="KW-0158">Chromosome</keyword>
<dbReference type="CDD" id="cd20905">
    <property type="entry name" value="EHMT_ZBD"/>
    <property type="match status" value="1"/>
</dbReference>
<evidence type="ECO:0000256" key="1">
    <source>
        <dbReference type="ARBA" id="ARBA00004286"/>
    </source>
</evidence>
<dbReference type="Ensembl" id="ENSCCRT00000056976.2">
    <property type="protein sequence ID" value="ENSCCRP00000052565.2"/>
    <property type="gene ID" value="ENSCCRG00000025709.2"/>
</dbReference>
<evidence type="ECO:0000256" key="2">
    <source>
        <dbReference type="ARBA" id="ARBA00022454"/>
    </source>
</evidence>
<dbReference type="GeneTree" id="ENSGT00940000156002"/>
<reference evidence="10" key="1">
    <citation type="submission" date="2025-08" db="UniProtKB">
        <authorList>
            <consortium name="Ensembl"/>
        </authorList>
    </citation>
    <scope>IDENTIFICATION</scope>
</reference>
<feature type="compositionally biased region" description="Basic and acidic residues" evidence="7">
    <location>
        <begin position="45"/>
        <end position="78"/>
    </location>
</feature>
<name>A0A8C1CTY9_CYPCA</name>
<dbReference type="Pfam" id="PF21533">
    <property type="entry name" value="EHMT1-2_CRR"/>
    <property type="match status" value="1"/>
</dbReference>
<evidence type="ECO:0000259" key="9">
    <source>
        <dbReference type="PROSITE" id="PS50867"/>
    </source>
</evidence>
<dbReference type="Pfam" id="PF05033">
    <property type="entry name" value="Pre-SET"/>
    <property type="match status" value="1"/>
</dbReference>
<protein>
    <submittedName>
        <fullName evidence="10">Euchromatic histone-lysine N-methyltransferase 1a</fullName>
    </submittedName>
</protein>